<evidence type="ECO:0000313" key="4">
    <source>
        <dbReference type="EMBL" id="GGK33931.1"/>
    </source>
</evidence>
<feature type="domain" description="AMP-dependent synthetase/ligase" evidence="3">
    <location>
        <begin position="46"/>
        <end position="426"/>
    </location>
</feature>
<dbReference type="Pfam" id="PF00501">
    <property type="entry name" value="AMP-binding"/>
    <property type="match status" value="1"/>
</dbReference>
<keyword evidence="5" id="KW-1185">Reference proteome</keyword>
<evidence type="ECO:0000256" key="2">
    <source>
        <dbReference type="SAM" id="MobiDB-lite"/>
    </source>
</evidence>
<dbReference type="SUPFAM" id="SSF56801">
    <property type="entry name" value="Acetyl-CoA synthetase-like"/>
    <property type="match status" value="1"/>
</dbReference>
<evidence type="ECO:0000259" key="3">
    <source>
        <dbReference type="Pfam" id="PF00501"/>
    </source>
</evidence>
<sequence>MTEMDGQARPAGGLPEPPDLLRAIYDRAATADPAAGYHLVESDGSLRRLPYRDLLRRGAWLAGRLPAPARPGPAGTTLLIAGLDPQTTLLAFFAALHAGAVPVILPPPSALGGLSDFVARTRAVAGQFAGPVALALEPELFAGTAPAPELPVLWLPTAADCGTADPPPRTPGDVAFVQLTSASTGAGKLVPVTHANVCANLRDLRRALGTGLRERVASWLPLYHDMGLVGGALLSAFWGWPVYLLRPTDFILRPARWIDTLSRYRCTFTASPNFGYDYAARMVRDRDVADADLSALAHAVVGAEPVRYASLAAFVDRFARYGMRAANLVPSYGMAETTVATTVAVPGRTPRYVCVDSGQAVVGKPVQTLGEGVLGEPPSAGVAAFSMGVPVGDLRVELVDEDGRVLEEERTLGEVTVRGGSVCPGYMDPASGVPEPFARGVHVTGDLGFLDRGELFVLERVKHVIIRNGRNYLASLLEARVADVLDRPAAEVLVCDTDIHDPASKVVAVVENAPAAFGLTAAQRRALRELEVALDEVVVCRRRAFPRTTSGKKKYHEARRLLAIRALPVAAVIPLGDDLHSNDLHGNELQGDDLRGVDLQGDGPQGGLCGDVPAP</sequence>
<dbReference type="PANTHER" id="PTHR22754:SF32">
    <property type="entry name" value="DISCO-INTERACTING PROTEIN 2"/>
    <property type="match status" value="1"/>
</dbReference>
<dbReference type="Gene3D" id="3.30.300.30">
    <property type="match status" value="1"/>
</dbReference>
<name>A0A8J3BRM6_9ACTN</name>
<evidence type="ECO:0000256" key="1">
    <source>
        <dbReference type="ARBA" id="ARBA00006432"/>
    </source>
</evidence>
<dbReference type="Proteomes" id="UP000662200">
    <property type="component" value="Unassembled WGS sequence"/>
</dbReference>
<dbReference type="PANTHER" id="PTHR22754">
    <property type="entry name" value="DISCO-INTERACTING PROTEIN 2 DIP2 -RELATED"/>
    <property type="match status" value="1"/>
</dbReference>
<reference evidence="4" key="1">
    <citation type="journal article" date="2014" name="Int. J. Syst. Evol. Microbiol.">
        <title>Complete genome sequence of Corynebacterium casei LMG S-19264T (=DSM 44701T), isolated from a smear-ripened cheese.</title>
        <authorList>
            <consortium name="US DOE Joint Genome Institute (JGI-PGF)"/>
            <person name="Walter F."/>
            <person name="Albersmeier A."/>
            <person name="Kalinowski J."/>
            <person name="Ruckert C."/>
        </authorList>
    </citation>
    <scope>NUCLEOTIDE SEQUENCE</scope>
    <source>
        <strain evidence="4">JCM 3091</strain>
    </source>
</reference>
<gene>
    <name evidence="4" type="ORF">GCM10010124_28110</name>
</gene>
<reference evidence="4" key="2">
    <citation type="submission" date="2020-09" db="EMBL/GenBank/DDBJ databases">
        <authorList>
            <person name="Sun Q."/>
            <person name="Ohkuma M."/>
        </authorList>
    </citation>
    <scope>NUCLEOTIDE SEQUENCE</scope>
    <source>
        <strain evidence="4">JCM 3091</strain>
    </source>
</reference>
<dbReference type="AlphaFoldDB" id="A0A8J3BRM6"/>
<comment type="similarity">
    <text evidence="1">Belongs to the ATP-dependent AMP-binding enzyme family.</text>
</comment>
<organism evidence="4 5">
    <name type="scientific">Pilimelia terevasa</name>
    <dbReference type="NCBI Taxonomy" id="53372"/>
    <lineage>
        <taxon>Bacteria</taxon>
        <taxon>Bacillati</taxon>
        <taxon>Actinomycetota</taxon>
        <taxon>Actinomycetes</taxon>
        <taxon>Micromonosporales</taxon>
        <taxon>Micromonosporaceae</taxon>
        <taxon>Pilimelia</taxon>
    </lineage>
</organism>
<dbReference type="InterPro" id="IPR000873">
    <property type="entry name" value="AMP-dep_synth/lig_dom"/>
</dbReference>
<evidence type="ECO:0000313" key="5">
    <source>
        <dbReference type="Proteomes" id="UP000662200"/>
    </source>
</evidence>
<protein>
    <recommendedName>
        <fullName evidence="3">AMP-dependent synthetase/ligase domain-containing protein</fullName>
    </recommendedName>
</protein>
<feature type="compositionally biased region" description="Basic and acidic residues" evidence="2">
    <location>
        <begin position="584"/>
        <end position="596"/>
    </location>
</feature>
<dbReference type="GO" id="GO:0070566">
    <property type="term" value="F:adenylyltransferase activity"/>
    <property type="evidence" value="ECO:0007669"/>
    <property type="project" value="TreeGrafter"/>
</dbReference>
<dbReference type="InterPro" id="IPR042099">
    <property type="entry name" value="ANL_N_sf"/>
</dbReference>
<dbReference type="EMBL" id="BMQC01000009">
    <property type="protein sequence ID" value="GGK33931.1"/>
    <property type="molecule type" value="Genomic_DNA"/>
</dbReference>
<dbReference type="GO" id="GO:0006633">
    <property type="term" value="P:fatty acid biosynthetic process"/>
    <property type="evidence" value="ECO:0007669"/>
    <property type="project" value="TreeGrafter"/>
</dbReference>
<comment type="caution">
    <text evidence="4">The sequence shown here is derived from an EMBL/GenBank/DDBJ whole genome shotgun (WGS) entry which is preliminary data.</text>
</comment>
<dbReference type="InterPro" id="IPR045851">
    <property type="entry name" value="AMP-bd_C_sf"/>
</dbReference>
<dbReference type="Gene3D" id="3.40.50.12780">
    <property type="entry name" value="N-terminal domain of ligase-like"/>
    <property type="match status" value="1"/>
</dbReference>
<accession>A0A8J3BRM6</accession>
<proteinExistence type="inferred from homology"/>
<dbReference type="GO" id="GO:0005886">
    <property type="term" value="C:plasma membrane"/>
    <property type="evidence" value="ECO:0007669"/>
    <property type="project" value="TreeGrafter"/>
</dbReference>
<feature type="region of interest" description="Disordered" evidence="2">
    <location>
        <begin position="584"/>
        <end position="615"/>
    </location>
</feature>